<feature type="transmembrane region" description="Helical" evidence="1">
    <location>
        <begin position="246"/>
        <end position="263"/>
    </location>
</feature>
<comment type="caution">
    <text evidence="2">The sequence shown here is derived from an EMBL/GenBank/DDBJ whole genome shotgun (WGS) entry which is preliminary data.</text>
</comment>
<dbReference type="Pfam" id="PF03613">
    <property type="entry name" value="EIID-AGA"/>
    <property type="match status" value="1"/>
</dbReference>
<keyword evidence="1" id="KW-1133">Transmembrane helix</keyword>
<accession>A0A371J9R3</accession>
<feature type="transmembrane region" description="Helical" evidence="1">
    <location>
        <begin position="218"/>
        <end position="239"/>
    </location>
</feature>
<organism evidence="2 3">
    <name type="scientific">Romboutsia weinsteinii</name>
    <dbReference type="NCBI Taxonomy" id="2020949"/>
    <lineage>
        <taxon>Bacteria</taxon>
        <taxon>Bacillati</taxon>
        <taxon>Bacillota</taxon>
        <taxon>Clostridia</taxon>
        <taxon>Peptostreptococcales</taxon>
        <taxon>Peptostreptococcaceae</taxon>
        <taxon>Romboutsia</taxon>
    </lineage>
</organism>
<sequence>MTKMSNKIDKKTMNSVFKRWLFGVHTCWNYEKMQGLGFCYAMIPALKKIYRNDEEGLKEAVKNNMQFFNTNASTGSAIVGAALALEEQGPQTREAVTAIKTGLMGPLAGVGDTLFVVLPNTVIGSIAAYMALEGQPIGIFLWIAFNLLRLFCMNKFMTLGYEKGSMLVGSIGGLLKNLTEAANILGITVVGALVPSVLNAKFALEWQNGEVLFSLQEIADKVMPGLAPVAIVGFTYWLLGRKKMTSTKAIFVLMGLGIVLYNLKILA</sequence>
<dbReference type="Proteomes" id="UP000215694">
    <property type="component" value="Unassembled WGS sequence"/>
</dbReference>
<keyword evidence="1" id="KW-0472">Membrane</keyword>
<dbReference type="GO" id="GO:0005886">
    <property type="term" value="C:plasma membrane"/>
    <property type="evidence" value="ECO:0007669"/>
    <property type="project" value="TreeGrafter"/>
</dbReference>
<gene>
    <name evidence="2" type="ORF">CHL78_001410</name>
</gene>
<dbReference type="PANTHER" id="PTHR32502:SF26">
    <property type="entry name" value="PHOSPHOTRANSFERASE SYSTEM SUGAR-SPECIFIC EIID COMPONENT"/>
    <property type="match status" value="1"/>
</dbReference>
<dbReference type="GO" id="GO:0009401">
    <property type="term" value="P:phosphoenolpyruvate-dependent sugar phosphotransferase system"/>
    <property type="evidence" value="ECO:0007669"/>
    <property type="project" value="InterPro"/>
</dbReference>
<proteinExistence type="predicted"/>
<dbReference type="InterPro" id="IPR050303">
    <property type="entry name" value="GatZ_KbaZ_carbometab"/>
</dbReference>
<evidence type="ECO:0000313" key="2">
    <source>
        <dbReference type="EMBL" id="RDY29510.1"/>
    </source>
</evidence>
<name>A0A371J9R3_9FIRM</name>
<feature type="transmembrane region" description="Helical" evidence="1">
    <location>
        <begin position="113"/>
        <end position="131"/>
    </location>
</feature>
<dbReference type="PANTHER" id="PTHR32502">
    <property type="entry name" value="N-ACETYLGALACTOSAMINE PERMEASE II COMPONENT-RELATED"/>
    <property type="match status" value="1"/>
</dbReference>
<reference evidence="2 3" key="1">
    <citation type="journal article" date="2017" name="Genome Announc.">
        <title>Draft Genome Sequence of Romboutsia weinsteinii sp. nov. Strain CCRI-19649(T) Isolated from Surface Water.</title>
        <authorList>
            <person name="Maheux A.F."/>
            <person name="Boudreau D.K."/>
            <person name="Berube E."/>
            <person name="Boissinot M."/>
            <person name="Cantin P."/>
            <person name="Raymond F."/>
            <person name="Corbeil J."/>
            <person name="Omar R.F."/>
            <person name="Bergeron M.G."/>
        </authorList>
    </citation>
    <scope>NUCLEOTIDE SEQUENCE [LARGE SCALE GENOMIC DNA]</scope>
    <source>
        <strain evidence="2 3">CCRI-19649</strain>
    </source>
</reference>
<dbReference type="EMBL" id="NOJY02000002">
    <property type="protein sequence ID" value="RDY29510.1"/>
    <property type="molecule type" value="Genomic_DNA"/>
</dbReference>
<keyword evidence="1" id="KW-0812">Transmembrane</keyword>
<feature type="transmembrane region" description="Helical" evidence="1">
    <location>
        <begin position="178"/>
        <end position="198"/>
    </location>
</feature>
<dbReference type="InterPro" id="IPR004704">
    <property type="entry name" value="PTS_IID_man"/>
</dbReference>
<dbReference type="AlphaFoldDB" id="A0A371J9R3"/>
<protein>
    <submittedName>
        <fullName evidence="2">PTS system mannose/fructose/sorbose family transporter subunit IID</fullName>
    </submittedName>
</protein>
<keyword evidence="3" id="KW-1185">Reference proteome</keyword>
<feature type="transmembrane region" description="Helical" evidence="1">
    <location>
        <begin position="137"/>
        <end position="157"/>
    </location>
</feature>
<dbReference type="PROSITE" id="PS51108">
    <property type="entry name" value="PTS_EIID"/>
    <property type="match status" value="1"/>
</dbReference>
<evidence type="ECO:0000256" key="1">
    <source>
        <dbReference type="SAM" id="Phobius"/>
    </source>
</evidence>
<evidence type="ECO:0000313" key="3">
    <source>
        <dbReference type="Proteomes" id="UP000215694"/>
    </source>
</evidence>
<dbReference type="OrthoDB" id="9795582at2"/>